<organism evidence="1 2">
    <name type="scientific">Nocardia seriolae</name>
    <dbReference type="NCBI Taxonomy" id="37332"/>
    <lineage>
        <taxon>Bacteria</taxon>
        <taxon>Bacillati</taxon>
        <taxon>Actinomycetota</taxon>
        <taxon>Actinomycetes</taxon>
        <taxon>Mycobacteriales</taxon>
        <taxon>Nocardiaceae</taxon>
        <taxon>Nocardia</taxon>
    </lineage>
</organism>
<dbReference type="AlphaFoldDB" id="A0ABC8APA6"/>
<accession>A0ABC8APA6</accession>
<evidence type="ECO:0000313" key="1">
    <source>
        <dbReference type="EMBL" id="APA96038.1"/>
    </source>
</evidence>
<reference evidence="1 2" key="1">
    <citation type="submission" date="2016-10" db="EMBL/GenBank/DDBJ databases">
        <title>Genome sequence of Nocardia seriolae strain EM150506, isolated from Anguila japonica.</title>
        <authorList>
            <person name="Han H.-J."/>
        </authorList>
    </citation>
    <scope>NUCLEOTIDE SEQUENCE [LARGE SCALE GENOMIC DNA]</scope>
    <source>
        <strain evidence="1 2">EM150506</strain>
    </source>
</reference>
<evidence type="ECO:0000313" key="2">
    <source>
        <dbReference type="Proteomes" id="UP000180166"/>
    </source>
</evidence>
<protein>
    <submittedName>
        <fullName evidence="1">Uncharacterized protein</fullName>
    </submittedName>
</protein>
<dbReference type="Proteomes" id="UP000180166">
    <property type="component" value="Chromosome"/>
</dbReference>
<dbReference type="EMBL" id="CP017839">
    <property type="protein sequence ID" value="APA96038.1"/>
    <property type="molecule type" value="Genomic_DNA"/>
</dbReference>
<proteinExistence type="predicted"/>
<gene>
    <name evidence="1" type="ORF">NS506_01971</name>
</gene>
<name>A0ABC8APA6_9NOCA</name>
<dbReference type="KEGG" id="nsr:NS506_01971"/>
<sequence>MRILFGDEVCAFDQGGTCVLIPQARRWMLSQNNDMNGGHCYGMSVTSLLLHMGALQPENFGGDATADLRFPGNKAMQEMIARQFVGQSMQAVRDGQVQGTPNQIVDKLIGVLKPGAAETYSLGFYKRDRTGGHEVTPFAIEDKGDGMKSILIYDNNYLNEIRHVDVDTTRNTWTYTTAADPRHAAENYDGDAGTGTLELDPTTPAQKQHPFPHTAHHIKGNKTGASTGGSPITVFLNGDPIDHGHLLITDDHERRIGFVGGKRVNEIPGARFVDIKANDSAYRSEPTYELPPGAQYSVTVDGTELNKTDPTSVSIIGDAYEISASSINLTPNSKSTIKVSGDGSKVTYNSTDAQKPDIEIGESYDSTDYTFIASKTAVGAGGEVSVSLPLDHNVFTVDGSKSGADEAIGVRIIRDDKSKKETREFTYDGINVAKGGTAELNFDDWDKGGKSIDLAVNGEKVRLAAN</sequence>